<accession>A0ABR9VML9</accession>
<evidence type="ECO:0000313" key="9">
    <source>
        <dbReference type="Proteomes" id="UP000658720"/>
    </source>
</evidence>
<evidence type="ECO:0000256" key="2">
    <source>
        <dbReference type="ARBA" id="ARBA00022649"/>
    </source>
</evidence>
<dbReference type="InterPro" id="IPR038570">
    <property type="entry name" value="HicA_sf"/>
</dbReference>
<dbReference type="EMBL" id="JADEVV010000003">
    <property type="protein sequence ID" value="MBE9252582.1"/>
    <property type="molecule type" value="Genomic_DNA"/>
</dbReference>
<comment type="similarity">
    <text evidence="1">Belongs to the HicA mRNA interferase family.</text>
</comment>
<dbReference type="InterPro" id="IPR012933">
    <property type="entry name" value="HicA_mRNA_interferase"/>
</dbReference>
<comment type="caution">
    <text evidence="8">The sequence shown here is derived from an EMBL/GenBank/DDBJ whole genome shotgun (WGS) entry which is preliminary data.</text>
</comment>
<gene>
    <name evidence="8" type="ORF">IQ217_01690</name>
</gene>
<evidence type="ECO:0000256" key="4">
    <source>
        <dbReference type="ARBA" id="ARBA00022759"/>
    </source>
</evidence>
<dbReference type="RefSeq" id="WP_194018678.1">
    <property type="nucleotide sequence ID" value="NZ_JADEVV010000003.1"/>
</dbReference>
<evidence type="ECO:0000256" key="1">
    <source>
        <dbReference type="ARBA" id="ARBA00006620"/>
    </source>
</evidence>
<evidence type="ECO:0000256" key="7">
    <source>
        <dbReference type="ARBA" id="ARBA00023016"/>
    </source>
</evidence>
<keyword evidence="7" id="KW-0346">Stress response</keyword>
<keyword evidence="5" id="KW-0378">Hydrolase</keyword>
<proteinExistence type="inferred from homology"/>
<keyword evidence="3" id="KW-0540">Nuclease</keyword>
<evidence type="ECO:0000256" key="3">
    <source>
        <dbReference type="ARBA" id="ARBA00022722"/>
    </source>
</evidence>
<organism evidence="8 9">
    <name type="scientific">Synechocystis salina LEGE 00031</name>
    <dbReference type="NCBI Taxonomy" id="1828736"/>
    <lineage>
        <taxon>Bacteria</taxon>
        <taxon>Bacillati</taxon>
        <taxon>Cyanobacteriota</taxon>
        <taxon>Cyanophyceae</taxon>
        <taxon>Synechococcales</taxon>
        <taxon>Merismopediaceae</taxon>
        <taxon>Synechocystis</taxon>
    </lineage>
</organism>
<sequence>MGRKHKLLKQILSCSKNIPFNDFVSLIESFGFHLSRISGSHHIFIHSDVTELVNVQNVKGQAKPYQIKQFLTLVEKYNLRLED</sequence>
<dbReference type="SUPFAM" id="SSF54786">
    <property type="entry name" value="YcfA/nrd intein domain"/>
    <property type="match status" value="1"/>
</dbReference>
<evidence type="ECO:0000313" key="8">
    <source>
        <dbReference type="EMBL" id="MBE9252582.1"/>
    </source>
</evidence>
<keyword evidence="9" id="KW-1185">Reference proteome</keyword>
<dbReference type="Pfam" id="PF07927">
    <property type="entry name" value="HicA_toxin"/>
    <property type="match status" value="1"/>
</dbReference>
<reference evidence="8 9" key="1">
    <citation type="submission" date="2020-10" db="EMBL/GenBank/DDBJ databases">
        <authorList>
            <person name="Castelo-Branco R."/>
            <person name="Eusebio N."/>
            <person name="Adriana R."/>
            <person name="Vieira A."/>
            <person name="Brugerolle De Fraissinette N."/>
            <person name="Rezende De Castro R."/>
            <person name="Schneider M.P."/>
            <person name="Vasconcelos V."/>
            <person name="Leao P.N."/>
        </authorList>
    </citation>
    <scope>NUCLEOTIDE SEQUENCE [LARGE SCALE GENOMIC DNA]</scope>
    <source>
        <strain evidence="8 9">LEGE 00031</strain>
    </source>
</reference>
<dbReference type="Proteomes" id="UP000658720">
    <property type="component" value="Unassembled WGS sequence"/>
</dbReference>
<protein>
    <submittedName>
        <fullName evidence="8">Type II toxin-antitoxin system HicA family toxin</fullName>
    </submittedName>
</protein>
<evidence type="ECO:0000256" key="6">
    <source>
        <dbReference type="ARBA" id="ARBA00022884"/>
    </source>
</evidence>
<evidence type="ECO:0000256" key="5">
    <source>
        <dbReference type="ARBA" id="ARBA00022801"/>
    </source>
</evidence>
<name>A0ABR9VML9_9SYNC</name>
<keyword evidence="4" id="KW-0255">Endonuclease</keyword>
<dbReference type="Gene3D" id="3.30.920.30">
    <property type="entry name" value="Hypothetical protein"/>
    <property type="match status" value="1"/>
</dbReference>
<keyword evidence="2" id="KW-1277">Toxin-antitoxin system</keyword>
<keyword evidence="6" id="KW-0694">RNA-binding</keyword>